<dbReference type="Pfam" id="PF00480">
    <property type="entry name" value="ROK"/>
    <property type="match status" value="1"/>
</dbReference>
<evidence type="ECO:0000313" key="3">
    <source>
        <dbReference type="Proteomes" id="UP000186221"/>
    </source>
</evidence>
<dbReference type="Gene3D" id="1.10.10.10">
    <property type="entry name" value="Winged helix-like DNA-binding domain superfamily/Winged helix DNA-binding domain"/>
    <property type="match status" value="1"/>
</dbReference>
<sequence length="386" mass="40945">MHPSYVRQYNATRIFHALRANPGITKRGLTDLTGCDKSTVSAILRAFEDIGFVESDAAQETGKRGRPSANYRLSADNGLLIGVHLEFEQMAIVAASIDGTPIRKWSQPLPTDPAALATDLRHAIGALCHEISRSQDEIRAIGITLPGLVESSGGLAHAPSLDWYETDIGNLLRDQIDAPVYIDNDTNAAAMAEYLFGQCGQLTDFVMIDGGLGLGGGIFLDGRPYRGASGFGGELGHIKVVPDGRICGCGAQGCLSAYIAAPALLAAAQRSLRVRNVEELIRAAKDGAPPILDLFEDSGRHLGRALSDIVNIFNPSAIVLGGIVGRIWPYAEITARKELAKLAMRAPLQNTQILVSDISAAETPVGAVALALEGFTSLDGQKPGPW</sequence>
<dbReference type="SUPFAM" id="SSF46785">
    <property type="entry name" value="Winged helix' DNA-binding domain"/>
    <property type="match status" value="1"/>
</dbReference>
<dbReference type="InterPro" id="IPR043129">
    <property type="entry name" value="ATPase_NBD"/>
</dbReference>
<dbReference type="Gene3D" id="3.30.420.40">
    <property type="match status" value="2"/>
</dbReference>
<evidence type="ECO:0000256" key="1">
    <source>
        <dbReference type="ARBA" id="ARBA00006479"/>
    </source>
</evidence>
<dbReference type="RefSeq" id="WP_076483717.1">
    <property type="nucleotide sequence ID" value="NZ_FTOG01000002.1"/>
</dbReference>
<dbReference type="Proteomes" id="UP000186221">
    <property type="component" value="Unassembled WGS sequence"/>
</dbReference>
<organism evidence="2 3">
    <name type="scientific">Rhodobacter aestuarii</name>
    <dbReference type="NCBI Taxonomy" id="453582"/>
    <lineage>
        <taxon>Bacteria</taxon>
        <taxon>Pseudomonadati</taxon>
        <taxon>Pseudomonadota</taxon>
        <taxon>Alphaproteobacteria</taxon>
        <taxon>Rhodobacterales</taxon>
        <taxon>Rhodobacter group</taxon>
        <taxon>Rhodobacter</taxon>
    </lineage>
</organism>
<protein>
    <submittedName>
        <fullName evidence="2">Transcriptional regulator, MarR family</fullName>
    </submittedName>
</protein>
<accession>A0A1N7JU79</accession>
<evidence type="ECO:0000313" key="2">
    <source>
        <dbReference type="EMBL" id="SIS52898.1"/>
    </source>
</evidence>
<dbReference type="InterPro" id="IPR036388">
    <property type="entry name" value="WH-like_DNA-bd_sf"/>
</dbReference>
<dbReference type="STRING" id="453582.SAMN05421580_102117"/>
<gene>
    <name evidence="2" type="ORF">SAMN05421580_102117</name>
</gene>
<dbReference type="PANTHER" id="PTHR18964">
    <property type="entry name" value="ROK (REPRESSOR, ORF, KINASE) FAMILY"/>
    <property type="match status" value="1"/>
</dbReference>
<dbReference type="InterPro" id="IPR000600">
    <property type="entry name" value="ROK"/>
</dbReference>
<dbReference type="AlphaFoldDB" id="A0A1N7JU79"/>
<dbReference type="EMBL" id="FTOG01000002">
    <property type="protein sequence ID" value="SIS52898.1"/>
    <property type="molecule type" value="Genomic_DNA"/>
</dbReference>
<dbReference type="InterPro" id="IPR036390">
    <property type="entry name" value="WH_DNA-bd_sf"/>
</dbReference>
<keyword evidence="3" id="KW-1185">Reference proteome</keyword>
<proteinExistence type="inferred from homology"/>
<dbReference type="SUPFAM" id="SSF53067">
    <property type="entry name" value="Actin-like ATPase domain"/>
    <property type="match status" value="1"/>
</dbReference>
<comment type="similarity">
    <text evidence="1">Belongs to the ROK (NagC/XylR) family.</text>
</comment>
<dbReference type="OrthoDB" id="9810372at2"/>
<name>A0A1N7JU79_9RHOB</name>
<dbReference type="PANTHER" id="PTHR18964:SF149">
    <property type="entry name" value="BIFUNCTIONAL UDP-N-ACETYLGLUCOSAMINE 2-EPIMERASE_N-ACETYLMANNOSAMINE KINASE"/>
    <property type="match status" value="1"/>
</dbReference>
<reference evidence="3" key="1">
    <citation type="submission" date="2017-01" db="EMBL/GenBank/DDBJ databases">
        <authorList>
            <person name="Varghese N."/>
            <person name="Submissions S."/>
        </authorList>
    </citation>
    <scope>NUCLEOTIDE SEQUENCE [LARGE SCALE GENOMIC DNA]</scope>
    <source>
        <strain evidence="3">DSM 19945</strain>
    </source>
</reference>